<name>A0A381QV98_9ZZZZ</name>
<gene>
    <name evidence="1" type="ORF">METZ01_LOCUS35748</name>
</gene>
<reference evidence="1" key="1">
    <citation type="submission" date="2018-05" db="EMBL/GenBank/DDBJ databases">
        <authorList>
            <person name="Lanie J.A."/>
            <person name="Ng W.-L."/>
            <person name="Kazmierczak K.M."/>
            <person name="Andrzejewski T.M."/>
            <person name="Davidsen T.M."/>
            <person name="Wayne K.J."/>
            <person name="Tettelin H."/>
            <person name="Glass J.I."/>
            <person name="Rusch D."/>
            <person name="Podicherti R."/>
            <person name="Tsui H.-C.T."/>
            <person name="Winkler M.E."/>
        </authorList>
    </citation>
    <scope>NUCLEOTIDE SEQUENCE</scope>
</reference>
<protein>
    <submittedName>
        <fullName evidence="1">Uncharacterized protein</fullName>
    </submittedName>
</protein>
<organism evidence="1">
    <name type="scientific">marine metagenome</name>
    <dbReference type="NCBI Taxonomy" id="408172"/>
    <lineage>
        <taxon>unclassified sequences</taxon>
        <taxon>metagenomes</taxon>
        <taxon>ecological metagenomes</taxon>
    </lineage>
</organism>
<accession>A0A381QV98</accession>
<dbReference type="EMBL" id="UINC01001527">
    <property type="protein sequence ID" value="SUZ82894.1"/>
    <property type="molecule type" value="Genomic_DNA"/>
</dbReference>
<evidence type="ECO:0000313" key="1">
    <source>
        <dbReference type="EMBL" id="SUZ82894.1"/>
    </source>
</evidence>
<dbReference type="AlphaFoldDB" id="A0A381QV98"/>
<sequence length="28" mass="3198">MPEEDKKIIVRCKGPYLLRGGIPLVRES</sequence>
<proteinExistence type="predicted"/>